<dbReference type="Proteomes" id="UP001175261">
    <property type="component" value="Unassembled WGS sequence"/>
</dbReference>
<dbReference type="InterPro" id="IPR036864">
    <property type="entry name" value="Zn2-C6_fun-type_DNA-bd_sf"/>
</dbReference>
<dbReference type="SMART" id="SM00906">
    <property type="entry name" value="Fungal_trans"/>
    <property type="match status" value="1"/>
</dbReference>
<evidence type="ECO:0000256" key="4">
    <source>
        <dbReference type="ARBA" id="ARBA00023163"/>
    </source>
</evidence>
<accession>A0AA39GNE1</accession>
<feature type="compositionally biased region" description="Polar residues" evidence="6">
    <location>
        <begin position="101"/>
        <end position="114"/>
    </location>
</feature>
<dbReference type="Gene3D" id="4.10.240.10">
    <property type="entry name" value="Zn(2)-C6 fungal-type DNA-binding domain"/>
    <property type="match status" value="1"/>
</dbReference>
<organism evidence="8 9">
    <name type="scientific">Sarocladium strictum</name>
    <name type="common">Black bundle disease fungus</name>
    <name type="synonym">Acremonium strictum</name>
    <dbReference type="NCBI Taxonomy" id="5046"/>
    <lineage>
        <taxon>Eukaryota</taxon>
        <taxon>Fungi</taxon>
        <taxon>Dikarya</taxon>
        <taxon>Ascomycota</taxon>
        <taxon>Pezizomycotina</taxon>
        <taxon>Sordariomycetes</taxon>
        <taxon>Hypocreomycetidae</taxon>
        <taxon>Hypocreales</taxon>
        <taxon>Sarocladiaceae</taxon>
        <taxon>Sarocladium</taxon>
    </lineage>
</organism>
<dbReference type="PROSITE" id="PS50048">
    <property type="entry name" value="ZN2_CY6_FUNGAL_2"/>
    <property type="match status" value="1"/>
</dbReference>
<keyword evidence="5" id="KW-0539">Nucleus</keyword>
<dbReference type="GO" id="GO:0003677">
    <property type="term" value="F:DNA binding"/>
    <property type="evidence" value="ECO:0007669"/>
    <property type="project" value="InterPro"/>
</dbReference>
<protein>
    <recommendedName>
        <fullName evidence="7">Zn(2)-C6 fungal-type domain-containing protein</fullName>
    </recommendedName>
</protein>
<keyword evidence="9" id="KW-1185">Reference proteome</keyword>
<dbReference type="Pfam" id="PF00172">
    <property type="entry name" value="Zn_clus"/>
    <property type="match status" value="1"/>
</dbReference>
<gene>
    <name evidence="8" type="ORF">NLU13_2747</name>
</gene>
<evidence type="ECO:0000256" key="3">
    <source>
        <dbReference type="ARBA" id="ARBA00023015"/>
    </source>
</evidence>
<dbReference type="AlphaFoldDB" id="A0AA39GNE1"/>
<feature type="region of interest" description="Disordered" evidence="6">
    <location>
        <begin position="101"/>
        <end position="135"/>
    </location>
</feature>
<evidence type="ECO:0000259" key="7">
    <source>
        <dbReference type="PROSITE" id="PS50048"/>
    </source>
</evidence>
<evidence type="ECO:0000256" key="5">
    <source>
        <dbReference type="ARBA" id="ARBA00023242"/>
    </source>
</evidence>
<dbReference type="CDD" id="cd00067">
    <property type="entry name" value="GAL4"/>
    <property type="match status" value="1"/>
</dbReference>
<dbReference type="PANTHER" id="PTHR47338:SF4">
    <property type="entry name" value="ZN(II)2CYS6 TRANSCRIPTION FACTOR (EUROFUNG)"/>
    <property type="match status" value="1"/>
</dbReference>
<dbReference type="SUPFAM" id="SSF57701">
    <property type="entry name" value="Zn2/Cys6 DNA-binding domain"/>
    <property type="match status" value="1"/>
</dbReference>
<evidence type="ECO:0000313" key="8">
    <source>
        <dbReference type="EMBL" id="KAK0389172.1"/>
    </source>
</evidence>
<comment type="caution">
    <text evidence="8">The sequence shown here is derived from an EMBL/GenBank/DDBJ whole genome shotgun (WGS) entry which is preliminary data.</text>
</comment>
<reference evidence="8" key="1">
    <citation type="submission" date="2022-10" db="EMBL/GenBank/DDBJ databases">
        <title>Determination and structural analysis of whole genome sequence of Sarocladium strictum F4-1.</title>
        <authorList>
            <person name="Hu L."/>
            <person name="Jiang Y."/>
        </authorList>
    </citation>
    <scope>NUCLEOTIDE SEQUENCE</scope>
    <source>
        <strain evidence="8">F4-1</strain>
    </source>
</reference>
<dbReference type="PROSITE" id="PS00463">
    <property type="entry name" value="ZN2_CY6_FUNGAL_1"/>
    <property type="match status" value="1"/>
</dbReference>
<dbReference type="InterPro" id="IPR001138">
    <property type="entry name" value="Zn2Cys6_DnaBD"/>
</dbReference>
<comment type="subcellular location">
    <subcellularLocation>
        <location evidence="1">Nucleus</location>
    </subcellularLocation>
</comment>
<dbReference type="GO" id="GO:0005634">
    <property type="term" value="C:nucleus"/>
    <property type="evidence" value="ECO:0007669"/>
    <property type="project" value="UniProtKB-SubCell"/>
</dbReference>
<evidence type="ECO:0000313" key="9">
    <source>
        <dbReference type="Proteomes" id="UP001175261"/>
    </source>
</evidence>
<evidence type="ECO:0000256" key="6">
    <source>
        <dbReference type="SAM" id="MobiDB-lite"/>
    </source>
</evidence>
<keyword evidence="4" id="KW-0804">Transcription</keyword>
<evidence type="ECO:0000256" key="2">
    <source>
        <dbReference type="ARBA" id="ARBA00022723"/>
    </source>
</evidence>
<evidence type="ECO:0000256" key="1">
    <source>
        <dbReference type="ARBA" id="ARBA00004123"/>
    </source>
</evidence>
<keyword evidence="2" id="KW-0479">Metal-binding</keyword>
<dbReference type="SMART" id="SM00066">
    <property type="entry name" value="GAL4"/>
    <property type="match status" value="1"/>
</dbReference>
<dbReference type="GO" id="GO:0000981">
    <property type="term" value="F:DNA-binding transcription factor activity, RNA polymerase II-specific"/>
    <property type="evidence" value="ECO:0007669"/>
    <property type="project" value="InterPro"/>
</dbReference>
<dbReference type="InterPro" id="IPR050815">
    <property type="entry name" value="TF_fung"/>
</dbReference>
<dbReference type="GO" id="GO:0008270">
    <property type="term" value="F:zinc ion binding"/>
    <property type="evidence" value="ECO:0007669"/>
    <property type="project" value="InterPro"/>
</dbReference>
<sequence length="657" mass="73765">MMQQPQSVPAGVKKRSRQACTSCRSRKIKCSAERPTCVNCRQNCRSCSYEPYSSRTSRDGDDTPSILAVGANAELLKRISTIESMLGKLNPDALEQIQNQATSATVPVSASPTGQIAGHPQQRSESISTSDSGRFRADSFETLPPRRVMQSLIDTYFMRVSDEPYSFFHEADFRQRFERNSLPDHLLFAISSIAVRFINHQYFSGRVHEASAAYSKQAWLLVLTDHLMVLNNITLQVIQTISILAAVDYTAGRVSAGWLKVGLAARLAQGLDLMDEPPAYIPSAEQEERRRTFWSIYLLDRLISCARARPPAISDDDCHVSLDAGGDYAARADNREAQMLRPLLSWDTKLSRPPRSSVLALLMAMVLGRCTKFAHGRSDTEKVPPYDPKSDFMAINSSLMLLESYLDIEKHPIAELIREVRQNDTAEDTKQLSHLIFARALFHLSHCLLNHPFLLRYRLSSFSDKVPRSFSLRALQVAEDNARKLTYLLSTASEGGVLVESSFYTYCVAVSGAIHTMADKAPQNEDSLGQYDAAQFFQRSIEILNRLGHLWPMVKNIETRLRRFHDLFPAQLGLFDPSLLTSPIDPSFDELLWSVVDYNTLAGELPKWDVFPSMSALPSPSLWDMDMTLPSVSHELDLQVSNMFPEATNMFAQSEMS</sequence>
<feature type="domain" description="Zn(2)-C6 fungal-type" evidence="7">
    <location>
        <begin position="19"/>
        <end position="49"/>
    </location>
</feature>
<dbReference type="PANTHER" id="PTHR47338">
    <property type="entry name" value="ZN(II)2CYS6 TRANSCRIPTION FACTOR (EUROFUNG)-RELATED"/>
    <property type="match status" value="1"/>
</dbReference>
<dbReference type="EMBL" id="JAPDFR010000002">
    <property type="protein sequence ID" value="KAK0389172.1"/>
    <property type="molecule type" value="Genomic_DNA"/>
</dbReference>
<name>A0AA39GNE1_SARSR</name>
<dbReference type="Pfam" id="PF04082">
    <property type="entry name" value="Fungal_trans"/>
    <property type="match status" value="1"/>
</dbReference>
<proteinExistence type="predicted"/>
<feature type="compositionally biased region" description="Polar residues" evidence="6">
    <location>
        <begin position="121"/>
        <end position="132"/>
    </location>
</feature>
<dbReference type="GO" id="GO:0006351">
    <property type="term" value="P:DNA-templated transcription"/>
    <property type="evidence" value="ECO:0007669"/>
    <property type="project" value="InterPro"/>
</dbReference>
<keyword evidence="3" id="KW-0805">Transcription regulation</keyword>
<dbReference type="CDD" id="cd12148">
    <property type="entry name" value="fungal_TF_MHR"/>
    <property type="match status" value="1"/>
</dbReference>
<dbReference type="InterPro" id="IPR007219">
    <property type="entry name" value="XnlR_reg_dom"/>
</dbReference>